<dbReference type="SUPFAM" id="SSF57667">
    <property type="entry name" value="beta-beta-alpha zinc fingers"/>
    <property type="match status" value="1"/>
</dbReference>
<dbReference type="InterPro" id="IPR013087">
    <property type="entry name" value="Znf_C2H2_type"/>
</dbReference>
<comment type="caution">
    <text evidence="3">The sequence shown here is derived from an EMBL/GenBank/DDBJ whole genome shotgun (WGS) entry which is preliminary data.</text>
</comment>
<dbReference type="PROSITE" id="PS00028">
    <property type="entry name" value="ZINC_FINGER_C2H2_1"/>
    <property type="match status" value="2"/>
</dbReference>
<keyword evidence="1" id="KW-0862">Zinc</keyword>
<accession>A0AAV0X6E8</accession>
<dbReference type="EMBL" id="CARXXK010000003">
    <property type="protein sequence ID" value="CAI6363603.1"/>
    <property type="molecule type" value="Genomic_DNA"/>
</dbReference>
<reference evidence="3 4" key="1">
    <citation type="submission" date="2023-01" db="EMBL/GenBank/DDBJ databases">
        <authorList>
            <person name="Whitehead M."/>
        </authorList>
    </citation>
    <scope>NUCLEOTIDE SEQUENCE [LARGE SCALE GENOMIC DNA]</scope>
</reference>
<dbReference type="InterPro" id="IPR036236">
    <property type="entry name" value="Znf_C2H2_sf"/>
</dbReference>
<evidence type="ECO:0000259" key="2">
    <source>
        <dbReference type="PROSITE" id="PS50157"/>
    </source>
</evidence>
<keyword evidence="1" id="KW-0479">Metal-binding</keyword>
<protein>
    <recommendedName>
        <fullName evidence="2">C2H2-type domain-containing protein</fullName>
    </recommendedName>
</protein>
<gene>
    <name evidence="3" type="ORF">MEUPH1_LOCUS18529</name>
</gene>
<dbReference type="PROSITE" id="PS50157">
    <property type="entry name" value="ZINC_FINGER_C2H2_2"/>
    <property type="match status" value="2"/>
</dbReference>
<dbReference type="AlphaFoldDB" id="A0AAV0X6E8"/>
<sequence>MAMYKCDTCTRDFTLKKNLQRHMKNKHDITLAFISNNGITTIKEANYKCPKCQLTFVERSSLRRHERVKHKMNITPSLRKKKSSKCMTFEPSNLEDYPLLKKLVPEDYVYKVSNIQYLENDGLRSTFEIADCPEDIFFGWLSEVEEKSNVTYRVKSFTKSSSQKIIFNKVFRCVHNTFPHKLKKAHPKHTGCMATLTVRIKKCSEALTVQNTLADNNVIMITLKAIVTLYHNHNHVLIDIMKLYSKKEKLGKIQEIQCNETSMEEIYTTENQLNVTHFDQFNSTRQSTNSSISQVYSKNNEINDNTTEVVTNVFILNESEKQLVVDENEKNEPIENDNFEYPEEYDKYILVENIDTPNVLCDNNKNELNQLLSDYDTINKRMLKQFESNPSYFKSAIKHYTLAMKNSLTSKESLLNALLSFGEQSKEKDN</sequence>
<evidence type="ECO:0000256" key="1">
    <source>
        <dbReference type="PROSITE-ProRule" id="PRU00042"/>
    </source>
</evidence>
<dbReference type="PANTHER" id="PTHR35385:SF2">
    <property type="entry name" value="PROTEIN B, PUTATIVE-RELATED"/>
    <property type="match status" value="1"/>
</dbReference>
<organism evidence="3 4">
    <name type="scientific">Macrosiphum euphorbiae</name>
    <name type="common">potato aphid</name>
    <dbReference type="NCBI Taxonomy" id="13131"/>
    <lineage>
        <taxon>Eukaryota</taxon>
        <taxon>Metazoa</taxon>
        <taxon>Ecdysozoa</taxon>
        <taxon>Arthropoda</taxon>
        <taxon>Hexapoda</taxon>
        <taxon>Insecta</taxon>
        <taxon>Pterygota</taxon>
        <taxon>Neoptera</taxon>
        <taxon>Paraneoptera</taxon>
        <taxon>Hemiptera</taxon>
        <taxon>Sternorrhyncha</taxon>
        <taxon>Aphidomorpha</taxon>
        <taxon>Aphidoidea</taxon>
        <taxon>Aphididae</taxon>
        <taxon>Macrosiphini</taxon>
        <taxon>Macrosiphum</taxon>
    </lineage>
</organism>
<proteinExistence type="predicted"/>
<evidence type="ECO:0000313" key="3">
    <source>
        <dbReference type="EMBL" id="CAI6363603.1"/>
    </source>
</evidence>
<feature type="domain" description="C2H2-type" evidence="2">
    <location>
        <begin position="47"/>
        <end position="70"/>
    </location>
</feature>
<dbReference type="Proteomes" id="UP001160148">
    <property type="component" value="Unassembled WGS sequence"/>
</dbReference>
<feature type="domain" description="C2H2-type" evidence="2">
    <location>
        <begin position="4"/>
        <end position="27"/>
    </location>
</feature>
<dbReference type="SMART" id="SM00355">
    <property type="entry name" value="ZnF_C2H2"/>
    <property type="match status" value="2"/>
</dbReference>
<dbReference type="PANTHER" id="PTHR35385">
    <property type="entry name" value="PROTEIN B, PUTATIVE-RELATED-RELATED"/>
    <property type="match status" value="1"/>
</dbReference>
<dbReference type="Pfam" id="PF00096">
    <property type="entry name" value="zf-C2H2"/>
    <property type="match status" value="2"/>
</dbReference>
<keyword evidence="1" id="KW-0863">Zinc-finger</keyword>
<dbReference type="GO" id="GO:0008270">
    <property type="term" value="F:zinc ion binding"/>
    <property type="evidence" value="ECO:0007669"/>
    <property type="project" value="UniProtKB-KW"/>
</dbReference>
<dbReference type="Gene3D" id="3.30.160.60">
    <property type="entry name" value="Classic Zinc Finger"/>
    <property type="match status" value="2"/>
</dbReference>
<evidence type="ECO:0000313" key="4">
    <source>
        <dbReference type="Proteomes" id="UP001160148"/>
    </source>
</evidence>
<keyword evidence="4" id="KW-1185">Reference proteome</keyword>
<name>A0AAV0X6E8_9HEMI</name>